<dbReference type="RefSeq" id="WP_074254890.1">
    <property type="nucleotide sequence ID" value="NZ_FSRL01000001.1"/>
</dbReference>
<keyword evidence="1" id="KW-0472">Membrane</keyword>
<protein>
    <submittedName>
        <fullName evidence="2">Uncharacterized membrane protein YsdA, DUF1294 family</fullName>
    </submittedName>
</protein>
<sequence>MQQHPWDSLGLTGPHLVLLAFLALLLSNTLIVVLFSIDKRRAANGDWRISEATLLFVTALGAYPGAKFAQRYFRHKTRKKPFVWQLDILGATQVLAILLLVVPASRQT</sequence>
<feature type="transmembrane region" description="Helical" evidence="1">
    <location>
        <begin position="49"/>
        <end position="70"/>
    </location>
</feature>
<dbReference type="GO" id="GO:0003676">
    <property type="term" value="F:nucleic acid binding"/>
    <property type="evidence" value="ECO:0007669"/>
    <property type="project" value="InterPro"/>
</dbReference>
<dbReference type="OrthoDB" id="72963at2"/>
<dbReference type="AlphaFoldDB" id="A0A1N6EG67"/>
<dbReference type="InterPro" id="IPR010718">
    <property type="entry name" value="DUF1294"/>
</dbReference>
<evidence type="ECO:0000313" key="2">
    <source>
        <dbReference type="EMBL" id="SIN82055.1"/>
    </source>
</evidence>
<gene>
    <name evidence="2" type="ORF">SAMN05444002_0744</name>
</gene>
<evidence type="ECO:0000313" key="3">
    <source>
        <dbReference type="Proteomes" id="UP000184932"/>
    </source>
</evidence>
<proteinExistence type="predicted"/>
<accession>A0A1N6EG67</accession>
<dbReference type="InterPro" id="IPR012156">
    <property type="entry name" value="Cold_shock_CspA"/>
</dbReference>
<organism evidence="2 3">
    <name type="scientific">Vannielia litorea</name>
    <dbReference type="NCBI Taxonomy" id="1217970"/>
    <lineage>
        <taxon>Bacteria</taxon>
        <taxon>Pseudomonadati</taxon>
        <taxon>Pseudomonadota</taxon>
        <taxon>Alphaproteobacteria</taxon>
        <taxon>Rhodobacterales</taxon>
        <taxon>Paracoccaceae</taxon>
        <taxon>Vannielia</taxon>
    </lineage>
</organism>
<dbReference type="Proteomes" id="UP000184932">
    <property type="component" value="Unassembled WGS sequence"/>
</dbReference>
<keyword evidence="1" id="KW-0812">Transmembrane</keyword>
<reference evidence="3" key="1">
    <citation type="submission" date="2016-11" db="EMBL/GenBank/DDBJ databases">
        <authorList>
            <person name="Varghese N."/>
            <person name="Submissions S."/>
        </authorList>
    </citation>
    <scope>NUCLEOTIDE SEQUENCE [LARGE SCALE GENOMIC DNA]</scope>
    <source>
        <strain evidence="3">DSM 29440</strain>
    </source>
</reference>
<dbReference type="STRING" id="1217970.SAMN05444002_0744"/>
<keyword evidence="1" id="KW-1133">Transmembrane helix</keyword>
<evidence type="ECO:0000256" key="1">
    <source>
        <dbReference type="SAM" id="Phobius"/>
    </source>
</evidence>
<dbReference type="Pfam" id="PF06961">
    <property type="entry name" value="DUF1294"/>
    <property type="match status" value="1"/>
</dbReference>
<name>A0A1N6EG67_9RHOB</name>
<dbReference type="EMBL" id="FSRL01000001">
    <property type="protein sequence ID" value="SIN82055.1"/>
    <property type="molecule type" value="Genomic_DNA"/>
</dbReference>
<dbReference type="PIRSF" id="PIRSF002599">
    <property type="entry name" value="Cold_shock_A"/>
    <property type="match status" value="1"/>
</dbReference>
<feature type="transmembrane region" description="Helical" evidence="1">
    <location>
        <begin position="16"/>
        <end position="37"/>
    </location>
</feature>
<feature type="transmembrane region" description="Helical" evidence="1">
    <location>
        <begin position="82"/>
        <end position="102"/>
    </location>
</feature>
<keyword evidence="3" id="KW-1185">Reference proteome</keyword>